<gene>
    <name evidence="1" type="ORF">ACD_2C00266G0005</name>
</gene>
<evidence type="ECO:0000313" key="1">
    <source>
        <dbReference type="EMBL" id="EKE28899.1"/>
    </source>
</evidence>
<accession>K2GF16</accession>
<organism evidence="1">
    <name type="scientific">uncultured bacterium</name>
    <name type="common">gcode 4</name>
    <dbReference type="NCBI Taxonomy" id="1234023"/>
    <lineage>
        <taxon>Bacteria</taxon>
        <taxon>environmental samples</taxon>
    </lineage>
</organism>
<protein>
    <submittedName>
        <fullName evidence="1">Uncharacterized protein</fullName>
    </submittedName>
</protein>
<proteinExistence type="predicted"/>
<name>K2GF16_9BACT</name>
<dbReference type="EMBL" id="AMFJ01000266">
    <property type="protein sequence ID" value="EKE28899.1"/>
    <property type="molecule type" value="Genomic_DNA"/>
</dbReference>
<sequence>MSIPQKHQTVKIDDSFRLNLHFAIKIIKLSSFFQTNCHPTMQRAFKWNHPVYKILDQILNDSQI</sequence>
<reference evidence="1" key="1">
    <citation type="journal article" date="2012" name="Science">
        <title>Fermentation, hydrogen, and sulfur metabolism in multiple uncultivated bacterial phyla.</title>
        <authorList>
            <person name="Wrighton K.C."/>
            <person name="Thomas B.C."/>
            <person name="Sharon I."/>
            <person name="Miller C.S."/>
            <person name="Castelle C.J."/>
            <person name="VerBerkmoes N.C."/>
            <person name="Wilkins M.J."/>
            <person name="Hettich R.L."/>
            <person name="Lipton M.S."/>
            <person name="Williams K.H."/>
            <person name="Long P.E."/>
            <person name="Banfield J.F."/>
        </authorList>
    </citation>
    <scope>NUCLEOTIDE SEQUENCE [LARGE SCALE GENOMIC DNA]</scope>
</reference>
<dbReference type="AlphaFoldDB" id="K2GF16"/>
<comment type="caution">
    <text evidence="1">The sequence shown here is derived from an EMBL/GenBank/DDBJ whole genome shotgun (WGS) entry which is preliminary data.</text>
</comment>